<keyword evidence="2" id="KW-0812">Transmembrane</keyword>
<organism evidence="3 4">
    <name type="scientific">Dillenia turbinata</name>
    <dbReference type="NCBI Taxonomy" id="194707"/>
    <lineage>
        <taxon>Eukaryota</taxon>
        <taxon>Viridiplantae</taxon>
        <taxon>Streptophyta</taxon>
        <taxon>Embryophyta</taxon>
        <taxon>Tracheophyta</taxon>
        <taxon>Spermatophyta</taxon>
        <taxon>Magnoliopsida</taxon>
        <taxon>eudicotyledons</taxon>
        <taxon>Gunneridae</taxon>
        <taxon>Pentapetalae</taxon>
        <taxon>Dilleniales</taxon>
        <taxon>Dilleniaceae</taxon>
        <taxon>Dillenia</taxon>
    </lineage>
</organism>
<evidence type="ECO:0000256" key="1">
    <source>
        <dbReference type="SAM" id="MobiDB-lite"/>
    </source>
</evidence>
<dbReference type="AlphaFoldDB" id="A0AAN8ZBX7"/>
<evidence type="ECO:0000313" key="3">
    <source>
        <dbReference type="EMBL" id="KAK6927963.1"/>
    </source>
</evidence>
<name>A0AAN8ZBX7_9MAGN</name>
<sequence>MEKPDSNPSLLPNPLEKEQNESERQPRTSQTDQKESCSDSMRPEQNLPPRSCEQEQKMQADKFPPQINPNSNHVPQGYPASLGYPSLPPHPSYVKAPPPQYPPTMPYPTNYHAVWPPVPYVPPSYHANANQIPYQAQQRPPFMLNNGAPAFTAPGHSVSNHGAPLSWTTGLFDCMEDPWNALVTFFFPCITFGQIAEIADNGRTPCVMGVVLYTITWSLIGLPCIISCFYRTKFRATFNLIEAPFPDCIVHALCDPCALCQEYRELRNRGLDPAIGN</sequence>
<gene>
    <name evidence="3" type="ORF">RJ641_006554</name>
</gene>
<comment type="caution">
    <text evidence="3">The sequence shown here is derived from an EMBL/GenBank/DDBJ whole genome shotgun (WGS) entry which is preliminary data.</text>
</comment>
<protein>
    <submittedName>
        <fullName evidence="3">PLAC8 motif-containing protein</fullName>
    </submittedName>
</protein>
<evidence type="ECO:0000313" key="4">
    <source>
        <dbReference type="Proteomes" id="UP001370490"/>
    </source>
</evidence>
<keyword evidence="2" id="KW-0472">Membrane</keyword>
<accession>A0AAN8ZBX7</accession>
<keyword evidence="2" id="KW-1133">Transmembrane helix</keyword>
<dbReference type="InterPro" id="IPR006461">
    <property type="entry name" value="PLAC_motif_containing"/>
</dbReference>
<evidence type="ECO:0000256" key="2">
    <source>
        <dbReference type="SAM" id="Phobius"/>
    </source>
</evidence>
<dbReference type="NCBIfam" id="TIGR01571">
    <property type="entry name" value="A_thal_Cys_rich"/>
    <property type="match status" value="1"/>
</dbReference>
<dbReference type="PANTHER" id="PTHR15907">
    <property type="entry name" value="DUF614 FAMILY PROTEIN-RELATED"/>
    <property type="match status" value="1"/>
</dbReference>
<feature type="compositionally biased region" description="Low complexity" evidence="1">
    <location>
        <begin position="1"/>
        <end position="14"/>
    </location>
</feature>
<dbReference type="Proteomes" id="UP001370490">
    <property type="component" value="Unassembled WGS sequence"/>
</dbReference>
<proteinExistence type="predicted"/>
<keyword evidence="4" id="KW-1185">Reference proteome</keyword>
<dbReference type="Pfam" id="PF04749">
    <property type="entry name" value="PLAC8"/>
    <property type="match status" value="1"/>
</dbReference>
<dbReference type="EMBL" id="JBAMMX010000014">
    <property type="protein sequence ID" value="KAK6927963.1"/>
    <property type="molecule type" value="Genomic_DNA"/>
</dbReference>
<feature type="compositionally biased region" description="Basic and acidic residues" evidence="1">
    <location>
        <begin position="15"/>
        <end position="37"/>
    </location>
</feature>
<reference evidence="3 4" key="1">
    <citation type="submission" date="2023-12" db="EMBL/GenBank/DDBJ databases">
        <title>A high-quality genome assembly for Dillenia turbinata (Dilleniales).</title>
        <authorList>
            <person name="Chanderbali A."/>
        </authorList>
    </citation>
    <scope>NUCLEOTIDE SEQUENCE [LARGE SCALE GENOMIC DNA]</scope>
    <source>
        <strain evidence="3">LSX21</strain>
        <tissue evidence="3">Leaf</tissue>
    </source>
</reference>
<feature type="transmembrane region" description="Helical" evidence="2">
    <location>
        <begin position="210"/>
        <end position="230"/>
    </location>
</feature>
<feature type="region of interest" description="Disordered" evidence="1">
    <location>
        <begin position="1"/>
        <end position="81"/>
    </location>
</feature>